<keyword evidence="12 15" id="KW-0539">Nucleus</keyword>
<evidence type="ECO:0000256" key="11">
    <source>
        <dbReference type="ARBA" id="ARBA00023163"/>
    </source>
</evidence>
<dbReference type="GO" id="GO:0046015">
    <property type="term" value="P:regulation of transcription by glucose"/>
    <property type="evidence" value="ECO:0007669"/>
    <property type="project" value="TreeGrafter"/>
</dbReference>
<protein>
    <recommendedName>
        <fullName evidence="3 15">Ribosomal RNA-processing protein 8</fullName>
        <ecNumber evidence="15">2.1.1.-</ecNumber>
    </recommendedName>
</protein>
<evidence type="ECO:0000256" key="12">
    <source>
        <dbReference type="ARBA" id="ARBA00023242"/>
    </source>
</evidence>
<feature type="compositionally biased region" description="Acidic residues" evidence="16">
    <location>
        <begin position="1"/>
        <end position="13"/>
    </location>
</feature>
<evidence type="ECO:0000256" key="4">
    <source>
        <dbReference type="ARBA" id="ARBA00022491"/>
    </source>
</evidence>
<evidence type="ECO:0000256" key="7">
    <source>
        <dbReference type="ARBA" id="ARBA00022679"/>
    </source>
</evidence>
<dbReference type="SUPFAM" id="SSF53335">
    <property type="entry name" value="S-adenosyl-L-methionine-dependent methyltransferases"/>
    <property type="match status" value="1"/>
</dbReference>
<evidence type="ECO:0000256" key="2">
    <source>
        <dbReference type="ARBA" id="ARBA00006301"/>
    </source>
</evidence>
<keyword evidence="11" id="KW-0804">Transcription</keyword>
<dbReference type="EC" id="2.1.1.-" evidence="15"/>
<feature type="region of interest" description="Disordered" evidence="16">
    <location>
        <begin position="1"/>
        <end position="352"/>
    </location>
</feature>
<dbReference type="Pfam" id="PF05148">
    <property type="entry name" value="Methyltransf_8"/>
    <property type="match status" value="1"/>
</dbReference>
<dbReference type="GO" id="GO:0032259">
    <property type="term" value="P:methylation"/>
    <property type="evidence" value="ECO:0007669"/>
    <property type="project" value="UniProtKB-KW"/>
</dbReference>
<comment type="function">
    <text evidence="15">Probable methyltransferase required to silence rDNA.</text>
</comment>
<dbReference type="InterPro" id="IPR007823">
    <property type="entry name" value="RRP8"/>
</dbReference>
<feature type="compositionally biased region" description="Basic and acidic residues" evidence="16">
    <location>
        <begin position="227"/>
        <end position="286"/>
    </location>
</feature>
<keyword evidence="5 15" id="KW-0698">rRNA processing</keyword>
<dbReference type="GO" id="GO:0006364">
    <property type="term" value="P:rRNA processing"/>
    <property type="evidence" value="ECO:0007669"/>
    <property type="project" value="UniProtKB-UniRule"/>
</dbReference>
<gene>
    <name evidence="17" type="ORF">AKAME5_000620800</name>
</gene>
<comment type="similarity">
    <text evidence="2 15">Belongs to the methyltransferase superfamily. RRP8 family.</text>
</comment>
<dbReference type="FunFam" id="3.40.50.150:FF:000068">
    <property type="entry name" value="Ribosomal RNA-processing protein 8"/>
    <property type="match status" value="1"/>
</dbReference>
<dbReference type="PANTHER" id="PTHR12787">
    <property type="entry name" value="RIBOSOMAL RNA-PROCESSING PROTEIN 8"/>
    <property type="match status" value="1"/>
</dbReference>
<comment type="caution">
    <text evidence="17">The sequence shown here is derived from an EMBL/GenBank/DDBJ whole genome shotgun (WGS) entry which is preliminary data.</text>
</comment>
<evidence type="ECO:0000256" key="1">
    <source>
        <dbReference type="ARBA" id="ARBA00004604"/>
    </source>
</evidence>
<keyword evidence="18" id="KW-1185">Reference proteome</keyword>
<dbReference type="Gene3D" id="1.10.10.2150">
    <property type="entry name" value="Ribosomal RNA-processing protein 8, N-terminal domain"/>
    <property type="match status" value="1"/>
</dbReference>
<evidence type="ECO:0000313" key="17">
    <source>
        <dbReference type="EMBL" id="GLD53452.1"/>
    </source>
</evidence>
<evidence type="ECO:0000256" key="10">
    <source>
        <dbReference type="ARBA" id="ARBA00023015"/>
    </source>
</evidence>
<evidence type="ECO:0000256" key="5">
    <source>
        <dbReference type="ARBA" id="ARBA00022552"/>
    </source>
</evidence>
<evidence type="ECO:0000256" key="9">
    <source>
        <dbReference type="ARBA" id="ARBA00022853"/>
    </source>
</evidence>
<feature type="compositionally biased region" description="Basic and acidic residues" evidence="16">
    <location>
        <begin position="188"/>
        <end position="205"/>
    </location>
</feature>
<dbReference type="GO" id="GO:0005677">
    <property type="term" value="C:chromatin silencing complex"/>
    <property type="evidence" value="ECO:0007669"/>
    <property type="project" value="TreeGrafter"/>
</dbReference>
<evidence type="ECO:0000256" key="6">
    <source>
        <dbReference type="ARBA" id="ARBA00022603"/>
    </source>
</evidence>
<dbReference type="InterPro" id="IPR042036">
    <property type="entry name" value="RRP8_N"/>
</dbReference>
<dbReference type="GO" id="GO:0005730">
    <property type="term" value="C:nucleolus"/>
    <property type="evidence" value="ECO:0007669"/>
    <property type="project" value="UniProtKB-SubCell"/>
</dbReference>
<organism evidence="17 18">
    <name type="scientific">Lates japonicus</name>
    <name type="common">Japanese lates</name>
    <dbReference type="NCBI Taxonomy" id="270547"/>
    <lineage>
        <taxon>Eukaryota</taxon>
        <taxon>Metazoa</taxon>
        <taxon>Chordata</taxon>
        <taxon>Craniata</taxon>
        <taxon>Vertebrata</taxon>
        <taxon>Euteleostomi</taxon>
        <taxon>Actinopterygii</taxon>
        <taxon>Neopterygii</taxon>
        <taxon>Teleostei</taxon>
        <taxon>Neoteleostei</taxon>
        <taxon>Acanthomorphata</taxon>
        <taxon>Carangaria</taxon>
        <taxon>Carangaria incertae sedis</taxon>
        <taxon>Centropomidae</taxon>
        <taxon>Lates</taxon>
    </lineage>
</organism>
<dbReference type="GO" id="GO:0000183">
    <property type="term" value="P:rDNA heterochromatin formation"/>
    <property type="evidence" value="ECO:0007669"/>
    <property type="project" value="TreeGrafter"/>
</dbReference>
<evidence type="ECO:0000256" key="3">
    <source>
        <dbReference type="ARBA" id="ARBA00020203"/>
    </source>
</evidence>
<evidence type="ECO:0000256" key="8">
    <source>
        <dbReference type="ARBA" id="ARBA00022691"/>
    </source>
</evidence>
<keyword evidence="9" id="KW-0156">Chromatin regulator</keyword>
<comment type="function">
    <text evidence="13">Essential component of the eNoSC (energy-dependent nucleolar silencing) complex, a complex that mediates silencing of rDNA in response to intracellular energy status and acts by recruiting histone-modifying enzymes. The eNoSC complex is able to sense the energy status of cell: upon glucose starvation, elevation of NAD(+)/NADP(+) ratio activates SIRT1, leading to histone H3 deacetylation followed by dimethylation of H3 at 'Lys-9' (H3K9me2) by SUV39H1 and the formation of silent chromatin in the rDNA locus. In the complex, RRP8 binds to H3K9me2 and probably acts as a methyltransferase. Its substrates are however unknown.</text>
</comment>
<dbReference type="AlphaFoldDB" id="A0AAD3MGF0"/>
<evidence type="ECO:0000256" key="14">
    <source>
        <dbReference type="ARBA" id="ARBA00062710"/>
    </source>
</evidence>
<feature type="compositionally biased region" description="Basic residues" evidence="16">
    <location>
        <begin position="79"/>
        <end position="92"/>
    </location>
</feature>
<keyword evidence="10" id="KW-0805">Transcription regulation</keyword>
<name>A0AAD3MGF0_LATJO</name>
<dbReference type="Proteomes" id="UP001279410">
    <property type="component" value="Unassembled WGS sequence"/>
</dbReference>
<dbReference type="GO" id="GO:0008168">
    <property type="term" value="F:methyltransferase activity"/>
    <property type="evidence" value="ECO:0007669"/>
    <property type="project" value="UniProtKB-KW"/>
</dbReference>
<dbReference type="InterPro" id="IPR029063">
    <property type="entry name" value="SAM-dependent_MTases_sf"/>
</dbReference>
<evidence type="ECO:0000256" key="16">
    <source>
        <dbReference type="SAM" id="MobiDB-lite"/>
    </source>
</evidence>
<feature type="compositionally biased region" description="Basic and acidic residues" evidence="16">
    <location>
        <begin position="321"/>
        <end position="338"/>
    </location>
</feature>
<dbReference type="GO" id="GO:0042149">
    <property type="term" value="P:cellular response to glucose starvation"/>
    <property type="evidence" value="ECO:0007669"/>
    <property type="project" value="TreeGrafter"/>
</dbReference>
<keyword evidence="6 15" id="KW-0489">Methyltransferase</keyword>
<dbReference type="PANTHER" id="PTHR12787:SF0">
    <property type="entry name" value="RIBOSOMAL RNA-PROCESSING PROTEIN 8"/>
    <property type="match status" value="1"/>
</dbReference>
<sequence>MFKEDEDWSDEQDAQIQSKTVLKNTQNANNNTNVKQSKVVGKKSLLRTLQTLGSVPEWKSDDHQRDSDSDSEAETALSHTKKKKKRRKRRKHAETSEEQQENGDLNQSVEEKPVAKKRNKDNKFGPMKVKTTSAGETKDEEMTKSAKMKVNKPENTEGLSRKQWKNKMKNKRRCKNKYRQNKPEEDEERKAESADKHKPEEEVKTDSYSNNTSGAITQTAAQRKKKEKGDKPQKRQKTEGDTDVSRASEKQTQKEEKHLFEKEKKTKGGKGEKGATETYADGHEAEVEITGGQQKLPVKRQNPELSKEQSLKREKLRKMLHNRETDRQETPAEQKDEPAAPEEEEVKLDRSASLRSRMEQRLESARFRYINEVLYSTSSGEAKRMFRQDPQAFWIYHRGYTAQVQRWPANPVDAIISYIQQKPSSLVVADFGCGDCKIARNVKNRVHSFDLAATCELVTVCDMANVPLRDCSVDIAVFCLSLMGTNLADFLAEANRVLKMGGVLKIAEVASRFDNVRSFITALASLGFKMVSKDTENTHFYSFEFVKTGDSPETVKKFGLQLKPCVYKKR</sequence>
<evidence type="ECO:0000256" key="15">
    <source>
        <dbReference type="RuleBase" id="RU365074"/>
    </source>
</evidence>
<dbReference type="EMBL" id="BRZM01000017">
    <property type="protein sequence ID" value="GLD53452.1"/>
    <property type="molecule type" value="Genomic_DNA"/>
</dbReference>
<feature type="compositionally biased region" description="Polar residues" evidence="16">
    <location>
        <begin position="206"/>
        <end position="221"/>
    </location>
</feature>
<comment type="subcellular location">
    <subcellularLocation>
        <location evidence="1 15">Nucleus</location>
        <location evidence="1 15">Nucleolus</location>
    </subcellularLocation>
</comment>
<feature type="compositionally biased region" description="Basic and acidic residues" evidence="16">
    <location>
        <begin position="301"/>
        <end position="313"/>
    </location>
</feature>
<feature type="compositionally biased region" description="Polar residues" evidence="16">
    <location>
        <begin position="14"/>
        <end position="23"/>
    </location>
</feature>
<feature type="compositionally biased region" description="Low complexity" evidence="16">
    <location>
        <begin position="24"/>
        <end position="33"/>
    </location>
</feature>
<keyword evidence="7 15" id="KW-0808">Transferase</keyword>
<comment type="subunit">
    <text evidence="14">Component of the eNoSC complex, composed of SIRT1, SUV39H1 and RRP8.</text>
</comment>
<keyword evidence="4" id="KW-0678">Repressor</keyword>
<feature type="compositionally biased region" description="Basic residues" evidence="16">
    <location>
        <begin position="162"/>
        <end position="180"/>
    </location>
</feature>
<feature type="compositionally biased region" description="Basic and acidic residues" evidence="16">
    <location>
        <begin position="58"/>
        <end position="68"/>
    </location>
</feature>
<evidence type="ECO:0000256" key="13">
    <source>
        <dbReference type="ARBA" id="ARBA00057870"/>
    </source>
</evidence>
<dbReference type="GO" id="GO:0033553">
    <property type="term" value="C:rDNA heterochromatin"/>
    <property type="evidence" value="ECO:0007669"/>
    <property type="project" value="TreeGrafter"/>
</dbReference>
<dbReference type="FunFam" id="1.10.10.2150:FF:000001">
    <property type="entry name" value="Ribosomal RNA-processing protein 8"/>
    <property type="match status" value="1"/>
</dbReference>
<reference evidence="17" key="1">
    <citation type="submission" date="2022-08" db="EMBL/GenBank/DDBJ databases">
        <title>Genome sequencing of akame (Lates japonicus).</title>
        <authorList>
            <person name="Hashiguchi Y."/>
            <person name="Takahashi H."/>
        </authorList>
    </citation>
    <scope>NUCLEOTIDE SEQUENCE</scope>
    <source>
        <strain evidence="17">Kochi</strain>
    </source>
</reference>
<proteinExistence type="inferred from homology"/>
<dbReference type="Gene3D" id="3.40.50.150">
    <property type="entry name" value="Vaccinia Virus protein VP39"/>
    <property type="match status" value="1"/>
</dbReference>
<keyword evidence="8 15" id="KW-0949">S-adenosyl-L-methionine</keyword>
<evidence type="ECO:0000313" key="18">
    <source>
        <dbReference type="Proteomes" id="UP001279410"/>
    </source>
</evidence>
<dbReference type="CDD" id="cd02440">
    <property type="entry name" value="AdoMet_MTases"/>
    <property type="match status" value="1"/>
</dbReference>
<accession>A0AAD3MGF0</accession>